<dbReference type="AlphaFoldDB" id="H1KFZ6"/>
<evidence type="ECO:0000313" key="2">
    <source>
        <dbReference type="EMBL" id="EHP93565.1"/>
    </source>
</evidence>
<evidence type="ECO:0000313" key="3">
    <source>
        <dbReference type="Proteomes" id="UP000004382"/>
    </source>
</evidence>
<dbReference type="Proteomes" id="UP000004382">
    <property type="component" value="Unassembled WGS sequence"/>
</dbReference>
<dbReference type="EMBL" id="AGJK01000028">
    <property type="protein sequence ID" value="EHP93565.1"/>
    <property type="molecule type" value="Genomic_DNA"/>
</dbReference>
<comment type="caution">
    <text evidence="2">The sequence shown here is derived from an EMBL/GenBank/DDBJ whole genome shotgun (WGS) entry which is preliminary data.</text>
</comment>
<sequence>MLGHAVVGDLDGLDRGVVAELADPLQEGMQRALAGAVLLPDGRDVLDQDEVRFQAVDEPNDLAQKAGPGVSFALLPVRLAEWLAWGAGSKHEQGTVRLGDGGRDLLDRNGPDVGREGSGLREVPRVGGECAGVYVDRRDRHHAGLPEAAARSSGSGEEIDDADGHLKLRAAARRPRRAPPPSSGWIVRSRS</sequence>
<gene>
    <name evidence="2" type="ORF">MetexDRAFT_1558</name>
</gene>
<feature type="region of interest" description="Disordered" evidence="1">
    <location>
        <begin position="139"/>
        <end position="191"/>
    </location>
</feature>
<feature type="compositionally biased region" description="Basic residues" evidence="1">
    <location>
        <begin position="167"/>
        <end position="177"/>
    </location>
</feature>
<proteinExistence type="predicted"/>
<protein>
    <submittedName>
        <fullName evidence="2">Uncharacterized protein</fullName>
    </submittedName>
</protein>
<name>H1KFZ6_METEX</name>
<evidence type="ECO:0000256" key="1">
    <source>
        <dbReference type="SAM" id="MobiDB-lite"/>
    </source>
</evidence>
<organism evidence="2 3">
    <name type="scientific">Methylorubrum extorquens DSM 13060</name>
    <dbReference type="NCBI Taxonomy" id="882800"/>
    <lineage>
        <taxon>Bacteria</taxon>
        <taxon>Pseudomonadati</taxon>
        <taxon>Pseudomonadota</taxon>
        <taxon>Alphaproteobacteria</taxon>
        <taxon>Hyphomicrobiales</taxon>
        <taxon>Methylobacteriaceae</taxon>
        <taxon>Methylorubrum</taxon>
    </lineage>
</organism>
<accession>H1KFZ6</accession>
<feature type="region of interest" description="Disordered" evidence="1">
    <location>
        <begin position="95"/>
        <end position="122"/>
    </location>
</feature>
<reference evidence="2 3" key="1">
    <citation type="submission" date="2011-09" db="EMBL/GenBank/DDBJ databases">
        <title>The draft genome of Methylobacterium extorquens DSM 13060.</title>
        <authorList>
            <consortium name="US DOE Joint Genome Institute (JGI-PGF)"/>
            <person name="Lucas S."/>
            <person name="Han J."/>
            <person name="Lapidus A."/>
            <person name="Cheng J.-F."/>
            <person name="Goodwin L."/>
            <person name="Pitluck S."/>
            <person name="Peters L."/>
            <person name="Land M.L."/>
            <person name="Hauser L."/>
            <person name="Koskimaki J."/>
            <person name="Halonen O."/>
            <person name="Pirttila A."/>
            <person name="Frank C."/>
            <person name="Woyke T.J."/>
        </authorList>
    </citation>
    <scope>NUCLEOTIDE SEQUENCE [LARGE SCALE GENOMIC DNA]</scope>
    <source>
        <strain evidence="2 3">DSM 13060</strain>
    </source>
</reference>